<comment type="similarity">
    <text evidence="1">Belongs to the MlaA family.</text>
</comment>
<gene>
    <name evidence="5" type="ORF">ACFOOQ_07025</name>
</gene>
<dbReference type="Proteomes" id="UP001595711">
    <property type="component" value="Unassembled WGS sequence"/>
</dbReference>
<dbReference type="EMBL" id="JBHRYJ010000001">
    <property type="protein sequence ID" value="MFC3675288.1"/>
    <property type="molecule type" value="Genomic_DNA"/>
</dbReference>
<dbReference type="PRINTS" id="PR01805">
    <property type="entry name" value="VACJLIPOPROT"/>
</dbReference>
<dbReference type="PANTHER" id="PTHR30035:SF3">
    <property type="entry name" value="INTERMEMBRANE PHOSPHOLIPID TRANSPORT SYSTEM LIPOPROTEIN MLAA"/>
    <property type="match status" value="1"/>
</dbReference>
<evidence type="ECO:0000313" key="6">
    <source>
        <dbReference type="Proteomes" id="UP001595711"/>
    </source>
</evidence>
<keyword evidence="6" id="KW-1185">Reference proteome</keyword>
<keyword evidence="5" id="KW-0449">Lipoprotein</keyword>
<evidence type="ECO:0000313" key="5">
    <source>
        <dbReference type="EMBL" id="MFC3675288.1"/>
    </source>
</evidence>
<dbReference type="PROSITE" id="PS51257">
    <property type="entry name" value="PROKAR_LIPOPROTEIN"/>
    <property type="match status" value="1"/>
</dbReference>
<feature type="signal peptide" evidence="4">
    <location>
        <begin position="1"/>
        <end position="36"/>
    </location>
</feature>
<feature type="region of interest" description="Disordered" evidence="3">
    <location>
        <begin position="248"/>
        <end position="280"/>
    </location>
</feature>
<dbReference type="Pfam" id="PF04333">
    <property type="entry name" value="MlaA"/>
    <property type="match status" value="1"/>
</dbReference>
<accession>A0ABV7VCS4</accession>
<evidence type="ECO:0000256" key="4">
    <source>
        <dbReference type="SAM" id="SignalP"/>
    </source>
</evidence>
<feature type="chain" id="PRO_5047342096" evidence="4">
    <location>
        <begin position="37"/>
        <end position="280"/>
    </location>
</feature>
<organism evidence="5 6">
    <name type="scientific">Ferrovibrio xuzhouensis</name>
    <dbReference type="NCBI Taxonomy" id="1576914"/>
    <lineage>
        <taxon>Bacteria</taxon>
        <taxon>Pseudomonadati</taxon>
        <taxon>Pseudomonadota</taxon>
        <taxon>Alphaproteobacteria</taxon>
        <taxon>Rhodospirillales</taxon>
        <taxon>Rhodospirillaceae</taxon>
        <taxon>Ferrovibrio</taxon>
    </lineage>
</organism>
<dbReference type="PANTHER" id="PTHR30035">
    <property type="entry name" value="LIPOPROTEIN VACJ-RELATED"/>
    <property type="match status" value="1"/>
</dbReference>
<dbReference type="RefSeq" id="WP_379723572.1">
    <property type="nucleotide sequence ID" value="NZ_JBHRYJ010000001.1"/>
</dbReference>
<proteinExistence type="inferred from homology"/>
<dbReference type="InterPro" id="IPR007428">
    <property type="entry name" value="MlaA"/>
</dbReference>
<evidence type="ECO:0000256" key="2">
    <source>
        <dbReference type="ARBA" id="ARBA00022729"/>
    </source>
</evidence>
<evidence type="ECO:0000256" key="1">
    <source>
        <dbReference type="ARBA" id="ARBA00010634"/>
    </source>
</evidence>
<sequence>MVAGLRLPRVAGGAEWKTVALAAVLSAGLLSGCATAPDDPQGKADFEAVNDPLEPVNRALFEFNQVLDNLLLKPVAFAYSIFVPVPLQTGIHNALVNLKSPVILANDLLQGETDRAGQTVERFAINSTVGLLGTYDAADKWFGIAPHTEDFGQTLAVWGSGEGPYLFIPIIGPSNPRDLAGLAVDSAADPLNWYLHNTNQDEWIWIRAGVTGVDSRAALLDTLDNLEKTSLDYYVTLRSVYRQRRADEINNRRPRQQPVAPSLSLSANAGSDIETAPVNK</sequence>
<keyword evidence="2 4" id="KW-0732">Signal</keyword>
<protein>
    <submittedName>
        <fullName evidence="5">VacJ family lipoprotein</fullName>
    </submittedName>
</protein>
<comment type="caution">
    <text evidence="5">The sequence shown here is derived from an EMBL/GenBank/DDBJ whole genome shotgun (WGS) entry which is preliminary data.</text>
</comment>
<name>A0ABV7VCS4_9PROT</name>
<evidence type="ECO:0000256" key="3">
    <source>
        <dbReference type="SAM" id="MobiDB-lite"/>
    </source>
</evidence>
<reference evidence="6" key="1">
    <citation type="journal article" date="2019" name="Int. J. Syst. Evol. Microbiol.">
        <title>The Global Catalogue of Microorganisms (GCM) 10K type strain sequencing project: providing services to taxonomists for standard genome sequencing and annotation.</title>
        <authorList>
            <consortium name="The Broad Institute Genomics Platform"/>
            <consortium name="The Broad Institute Genome Sequencing Center for Infectious Disease"/>
            <person name="Wu L."/>
            <person name="Ma J."/>
        </authorList>
    </citation>
    <scope>NUCLEOTIDE SEQUENCE [LARGE SCALE GENOMIC DNA]</scope>
    <source>
        <strain evidence="6">KCTC 42182</strain>
    </source>
</reference>